<name>A0ABU0JM43_9HYPH</name>
<evidence type="ECO:0000259" key="1">
    <source>
        <dbReference type="Pfam" id="PF00565"/>
    </source>
</evidence>
<dbReference type="Pfam" id="PF00565">
    <property type="entry name" value="SNase"/>
    <property type="match status" value="1"/>
</dbReference>
<protein>
    <recommendedName>
        <fullName evidence="1">TNase-like domain-containing protein</fullName>
    </recommendedName>
</protein>
<dbReference type="Proteomes" id="UP001242480">
    <property type="component" value="Unassembled WGS sequence"/>
</dbReference>
<evidence type="ECO:0000313" key="3">
    <source>
        <dbReference type="Proteomes" id="UP001242480"/>
    </source>
</evidence>
<organism evidence="2 3">
    <name type="scientific">Labrys wisconsinensis</name>
    <dbReference type="NCBI Taxonomy" id="425677"/>
    <lineage>
        <taxon>Bacteria</taxon>
        <taxon>Pseudomonadati</taxon>
        <taxon>Pseudomonadota</taxon>
        <taxon>Alphaproteobacteria</taxon>
        <taxon>Hyphomicrobiales</taxon>
        <taxon>Xanthobacteraceae</taxon>
        <taxon>Labrys</taxon>
    </lineage>
</organism>
<dbReference type="SUPFAM" id="SSF50199">
    <property type="entry name" value="Staphylococcal nuclease"/>
    <property type="match status" value="1"/>
</dbReference>
<keyword evidence="3" id="KW-1185">Reference proteome</keyword>
<reference evidence="2 3" key="1">
    <citation type="submission" date="2023-07" db="EMBL/GenBank/DDBJ databases">
        <title>Genomic Encyclopedia of Type Strains, Phase IV (KMG-IV): sequencing the most valuable type-strain genomes for metagenomic binning, comparative biology and taxonomic classification.</title>
        <authorList>
            <person name="Goeker M."/>
        </authorList>
    </citation>
    <scope>NUCLEOTIDE SEQUENCE [LARGE SCALE GENOMIC DNA]</scope>
    <source>
        <strain evidence="2 3">DSM 19619</strain>
    </source>
</reference>
<dbReference type="EMBL" id="JAUSVX010000025">
    <property type="protein sequence ID" value="MDQ0474690.1"/>
    <property type="molecule type" value="Genomic_DNA"/>
</dbReference>
<proteinExistence type="predicted"/>
<dbReference type="InterPro" id="IPR035437">
    <property type="entry name" value="SNase_OB-fold_sf"/>
</dbReference>
<dbReference type="InterPro" id="IPR016071">
    <property type="entry name" value="Staphylococal_nuclease_OB-fold"/>
</dbReference>
<comment type="caution">
    <text evidence="2">The sequence shown here is derived from an EMBL/GenBank/DDBJ whole genome shotgun (WGS) entry which is preliminary data.</text>
</comment>
<evidence type="ECO:0000313" key="2">
    <source>
        <dbReference type="EMBL" id="MDQ0474690.1"/>
    </source>
</evidence>
<feature type="domain" description="TNase-like" evidence="1">
    <location>
        <begin position="47"/>
        <end position="105"/>
    </location>
</feature>
<dbReference type="Gene3D" id="2.40.50.90">
    <property type="match status" value="1"/>
</dbReference>
<sequence>MIAQALPDKALRLADGRTIRLAGLDAESLRLPPIENEEATLAGAGPADRHGAVHADLVVEGISLSERLAAEGNARIRPRPGEQACYAALLAAEDAARRAGLGLWAEPAYAVADASDPEAVAPHEGRFAIVSGRVVHAGASGATLWIDFGAVWSTDVTLAIPKREGPRFVASGVAPETLVGQMIRARGVVTAQGGPRIDITEPAAIERIDAPKQ</sequence>
<accession>A0ABU0JM43</accession>
<dbReference type="RefSeq" id="WP_307284734.1">
    <property type="nucleotide sequence ID" value="NZ_JAUSVX010000025.1"/>
</dbReference>
<gene>
    <name evidence="2" type="ORF">QO011_007731</name>
</gene>